<protein>
    <submittedName>
        <fullName evidence="2">Uncharacterized protein</fullName>
    </submittedName>
</protein>
<feature type="region of interest" description="Disordered" evidence="1">
    <location>
        <begin position="164"/>
        <end position="186"/>
    </location>
</feature>
<feature type="non-terminal residue" evidence="2">
    <location>
        <position position="186"/>
    </location>
</feature>
<keyword evidence="3" id="KW-1185">Reference proteome</keyword>
<feature type="compositionally biased region" description="Acidic residues" evidence="1">
    <location>
        <begin position="171"/>
        <end position="186"/>
    </location>
</feature>
<proteinExistence type="predicted"/>
<evidence type="ECO:0000313" key="2">
    <source>
        <dbReference type="EMBL" id="EZA49114.1"/>
    </source>
</evidence>
<gene>
    <name evidence="2" type="ORF">X777_12527</name>
</gene>
<dbReference type="Proteomes" id="UP000053097">
    <property type="component" value="Unassembled WGS sequence"/>
</dbReference>
<feature type="non-terminal residue" evidence="2">
    <location>
        <position position="1"/>
    </location>
</feature>
<evidence type="ECO:0000256" key="1">
    <source>
        <dbReference type="SAM" id="MobiDB-lite"/>
    </source>
</evidence>
<sequence length="186" mass="20496">RRGAPTVPGPRAITLARRQRATAPRLRRRTVSPCCCLVRPSDGAGAGCLMPAWTRATTVQHGSYRRVDCAGLCASLVVPCETWCVSGTALTSDALGSPRRRGRTPHALSGVRENRLLLPRLSNACSTESSEHLPSKGQWMRGTRINDYFYFGTKKICLATRRRAHVPRTDPDDDDDDHNGDEEEVQ</sequence>
<name>A0A026W256_OOCBI</name>
<dbReference type="AlphaFoldDB" id="A0A026W256"/>
<organism evidence="2 3">
    <name type="scientific">Ooceraea biroi</name>
    <name type="common">Clonal raider ant</name>
    <name type="synonym">Cerapachys biroi</name>
    <dbReference type="NCBI Taxonomy" id="2015173"/>
    <lineage>
        <taxon>Eukaryota</taxon>
        <taxon>Metazoa</taxon>
        <taxon>Ecdysozoa</taxon>
        <taxon>Arthropoda</taxon>
        <taxon>Hexapoda</taxon>
        <taxon>Insecta</taxon>
        <taxon>Pterygota</taxon>
        <taxon>Neoptera</taxon>
        <taxon>Endopterygota</taxon>
        <taxon>Hymenoptera</taxon>
        <taxon>Apocrita</taxon>
        <taxon>Aculeata</taxon>
        <taxon>Formicoidea</taxon>
        <taxon>Formicidae</taxon>
        <taxon>Dorylinae</taxon>
        <taxon>Ooceraea</taxon>
    </lineage>
</organism>
<evidence type="ECO:0000313" key="3">
    <source>
        <dbReference type="Proteomes" id="UP000053097"/>
    </source>
</evidence>
<dbReference type="EMBL" id="KK107538">
    <property type="protein sequence ID" value="EZA49114.1"/>
    <property type="molecule type" value="Genomic_DNA"/>
</dbReference>
<accession>A0A026W256</accession>
<reference evidence="2 3" key="1">
    <citation type="journal article" date="2014" name="Curr. Biol.">
        <title>The genome of the clonal raider ant Cerapachys biroi.</title>
        <authorList>
            <person name="Oxley P.R."/>
            <person name="Ji L."/>
            <person name="Fetter-Pruneda I."/>
            <person name="McKenzie S.K."/>
            <person name="Li C."/>
            <person name="Hu H."/>
            <person name="Zhang G."/>
            <person name="Kronauer D.J."/>
        </authorList>
    </citation>
    <scope>NUCLEOTIDE SEQUENCE [LARGE SCALE GENOMIC DNA]</scope>
</reference>